<evidence type="ECO:0000313" key="5">
    <source>
        <dbReference type="Proteomes" id="UP000067625"/>
    </source>
</evidence>
<evidence type="ECO:0000259" key="3">
    <source>
        <dbReference type="Pfam" id="PF07969"/>
    </source>
</evidence>
<keyword evidence="5" id="KW-1185">Reference proteome</keyword>
<dbReference type="InterPro" id="IPR013108">
    <property type="entry name" value="Amidohydro_3"/>
</dbReference>
<dbReference type="Gene3D" id="2.30.40.10">
    <property type="entry name" value="Urease, subunit C, domain 1"/>
    <property type="match status" value="1"/>
</dbReference>
<dbReference type="PANTHER" id="PTHR32027">
    <property type="entry name" value="CYTOSINE DEAMINASE"/>
    <property type="match status" value="1"/>
</dbReference>
<dbReference type="InterPro" id="IPR052349">
    <property type="entry name" value="Metallo-hydrolase_Enzymes"/>
</dbReference>
<dbReference type="OrthoDB" id="9815027at2"/>
<reference evidence="5" key="1">
    <citation type="submission" date="2015-08" db="EMBL/GenBank/DDBJ databases">
        <title>Genome sequencing project for genomic taxonomy and phylogenomics of Bacillus-like bacteria.</title>
        <authorList>
            <person name="Liu B."/>
            <person name="Wang J."/>
            <person name="Zhu Y."/>
            <person name="Liu G."/>
            <person name="Chen Q."/>
            <person name="Chen Z."/>
            <person name="Lan J."/>
            <person name="Che J."/>
            <person name="Ge C."/>
            <person name="Shi H."/>
            <person name="Pan Z."/>
            <person name="Liu X."/>
        </authorList>
    </citation>
    <scope>NUCLEOTIDE SEQUENCE [LARGE SCALE GENOMIC DNA]</scope>
    <source>
        <strain evidence="5">FJAT-4402</strain>
    </source>
</reference>
<dbReference type="STRING" id="1441095.AM592_09305"/>
<feature type="domain" description="Amidohydrolase 3" evidence="3">
    <location>
        <begin position="41"/>
        <end position="400"/>
    </location>
</feature>
<dbReference type="GO" id="GO:0046872">
    <property type="term" value="F:metal ion binding"/>
    <property type="evidence" value="ECO:0007669"/>
    <property type="project" value="UniProtKB-KW"/>
</dbReference>
<dbReference type="CDD" id="cd01293">
    <property type="entry name" value="Bact_CD"/>
    <property type="match status" value="1"/>
</dbReference>
<keyword evidence="2 4" id="KW-0378">Hydrolase</keyword>
<proteinExistence type="predicted"/>
<name>A0A0M3R9P3_9BACI</name>
<dbReference type="EC" id="3.5.4.1" evidence="4"/>
<evidence type="ECO:0000256" key="2">
    <source>
        <dbReference type="ARBA" id="ARBA00022801"/>
    </source>
</evidence>
<gene>
    <name evidence="4" type="ORF">AM592_09305</name>
</gene>
<dbReference type="Proteomes" id="UP000067625">
    <property type="component" value="Chromosome"/>
</dbReference>
<evidence type="ECO:0000313" key="4">
    <source>
        <dbReference type="EMBL" id="ALC81776.1"/>
    </source>
</evidence>
<reference evidence="4 5" key="2">
    <citation type="journal article" date="2016" name="Int. J. Syst. Evol. Microbiol.">
        <title>Bacillus gobiensis sp. nov., isolated from a soil sample.</title>
        <authorList>
            <person name="Liu B."/>
            <person name="Liu G.H."/>
            <person name="Cetin S."/>
            <person name="Schumann P."/>
            <person name="Pan Z.Z."/>
            <person name="Chen Q.Q."/>
        </authorList>
    </citation>
    <scope>NUCLEOTIDE SEQUENCE [LARGE SCALE GENOMIC DNA]</scope>
    <source>
        <strain evidence="4 5">FJAT-4402</strain>
    </source>
</reference>
<dbReference type="InterPro" id="IPR011059">
    <property type="entry name" value="Metal-dep_hydrolase_composite"/>
</dbReference>
<dbReference type="InterPro" id="IPR032466">
    <property type="entry name" value="Metal_Hydrolase"/>
</dbReference>
<keyword evidence="1" id="KW-0479">Metal-binding</keyword>
<dbReference type="AlphaFoldDB" id="A0A0M3R9P3"/>
<dbReference type="SUPFAM" id="SSF51338">
    <property type="entry name" value="Composite domain of metallo-dependent hydrolases"/>
    <property type="match status" value="1"/>
</dbReference>
<dbReference type="GO" id="GO:0004131">
    <property type="term" value="F:cytosine deaminase activity"/>
    <property type="evidence" value="ECO:0007669"/>
    <property type="project" value="UniProtKB-EC"/>
</dbReference>
<sequence>MYDSVLTNVRFLEDKNRYSIGMIDGKISVITKENINGIQNYDAEGDFILPAFVEMHTHLDTALTAGDPAFSQSGTLFEGIQIWQERKKLVTEEDVISRATIALRMLIEHGVLHVRAAVDISQPTLDSLKALLKVRESFKDLIDLQIIAFPQDGLISCPENRERLEKALLMGADAASAVPHLETTRENGIASLDYCFSLAKVHQKFVHVFCDEVDDGHSRFIEAVADLTIKYSMEGLVTASHANAMAYYSDAYSQKIFSLINKAKLTIVSCPLISSVTQGRFDSSPKGRGITRVKELHESGVSVCIAHDDIRSPFYPFGNGNILQAAHMASHLAHMTGEKEVLDIIQMITENGAKAFGIASDYGIEEGNSASFITVPADDIMDLFSRQLKSRYVFKNGRLIVSTPPSKSVWYVEQKRNVGD</sequence>
<dbReference type="SUPFAM" id="SSF51556">
    <property type="entry name" value="Metallo-dependent hydrolases"/>
    <property type="match status" value="1"/>
</dbReference>
<organism evidence="4 5">
    <name type="scientific">Bacillus gobiensis</name>
    <dbReference type="NCBI Taxonomy" id="1441095"/>
    <lineage>
        <taxon>Bacteria</taxon>
        <taxon>Bacillati</taxon>
        <taxon>Bacillota</taxon>
        <taxon>Bacilli</taxon>
        <taxon>Bacillales</taxon>
        <taxon>Bacillaceae</taxon>
        <taxon>Bacillus</taxon>
    </lineage>
</organism>
<dbReference type="Pfam" id="PF07969">
    <property type="entry name" value="Amidohydro_3"/>
    <property type="match status" value="1"/>
</dbReference>
<dbReference type="RefSeq" id="WP_053603546.1">
    <property type="nucleotide sequence ID" value="NZ_CP012600.1"/>
</dbReference>
<protein>
    <submittedName>
        <fullName evidence="4">Cytosine deaminase</fullName>
        <ecNumber evidence="4">3.5.4.1</ecNumber>
    </submittedName>
</protein>
<dbReference type="Gene3D" id="3.20.20.140">
    <property type="entry name" value="Metal-dependent hydrolases"/>
    <property type="match status" value="1"/>
</dbReference>
<accession>A0A0M3R9P3</accession>
<dbReference type="PANTHER" id="PTHR32027:SF0">
    <property type="entry name" value="CYTOSINE DEAMINASE"/>
    <property type="match status" value="1"/>
</dbReference>
<evidence type="ECO:0000256" key="1">
    <source>
        <dbReference type="ARBA" id="ARBA00022723"/>
    </source>
</evidence>
<dbReference type="FunFam" id="3.20.20.140:FF:000019">
    <property type="entry name" value="Cytosine deaminase"/>
    <property type="match status" value="1"/>
</dbReference>
<dbReference type="PATRIC" id="fig|1441095.3.peg.2050"/>
<dbReference type="EMBL" id="CP012600">
    <property type="protein sequence ID" value="ALC81776.1"/>
    <property type="molecule type" value="Genomic_DNA"/>
</dbReference>